<evidence type="ECO:0000256" key="1">
    <source>
        <dbReference type="ARBA" id="ARBA00009743"/>
    </source>
</evidence>
<evidence type="ECO:0000256" key="5">
    <source>
        <dbReference type="RuleBase" id="RU361168"/>
    </source>
</evidence>
<dbReference type="Gene3D" id="3.20.20.70">
    <property type="entry name" value="Aldolase class I"/>
    <property type="match status" value="1"/>
</dbReference>
<sequence>MNAIRAPRTLGAAMALALALGAAPVALVLGGAPPAHALDNGLALTPPMGWNDWNAFGCEGLDEALVLKTADFLVTSGLRDAGYQYVNLDDCWMQSATGWDDPTNGRDAAGRLQADPVKFPNGIASVARYVHAKGLKLGIYESAGWRTCAFPAVPGTDRYFPGSMGHEAVDARTFADWGVDLLKYDNCGNFFKPNDPSVPNGKDWASRFPVMGQALKDTGRPIVYSLCSPAEPNVGVAPQVGNLWRTSKDISPTWSVPDDSAYGSLLQNYHENTKFAASAHPGAWNDPDMLEIGTTTGMGSLTPDEARSEFSLWSVMAAPLVIGTDLTTASPETLAIYGNRDVIAVDQDPLGRQGVPVPSAPGTSVLAKPLADGDVAVTLFNESEVARTIATTTSNLGLPASPSFRLTDLWTHSTSSTDGVVSATVAPHATVMYRVSPGAPGKVSLQLADGSGAMAAQTGDLATGGFDPQWSHPEGGGLTGLTSISAGTLVHVYGVAGGRVFGEDLDTVTGRWSGWTEIPGGATGVRDISASIVNNVVQLLIAGWDGSMWLQRGDYDAGHFDTSWTRADDAPLSRLTSVAAGTLVHVYAIAQGRVYGEDLDTVTGRWSGWAEIPGGATGAVDLTASIVHNVVHLEIVGGDRTMFGQVGDYNAGHFNPTWTQLPGSGLGALTSVASGTLVHVYGTAGGTVYSSMLDTATGRWTDWAQVPGNATGAVDLTVAAVDR</sequence>
<evidence type="ECO:0000256" key="2">
    <source>
        <dbReference type="ARBA" id="ARBA00022729"/>
    </source>
</evidence>
<dbReference type="SUPFAM" id="SSF51445">
    <property type="entry name" value="(Trans)glycosidases"/>
    <property type="match status" value="1"/>
</dbReference>
<dbReference type="CDD" id="cd14792">
    <property type="entry name" value="GH27"/>
    <property type="match status" value="1"/>
</dbReference>
<protein>
    <recommendedName>
        <fullName evidence="5">Alpha-galactosidase</fullName>
        <ecNumber evidence="5">3.2.1.22</ecNumber>
    </recommendedName>
    <alternativeName>
        <fullName evidence="5">Melibiase</fullName>
    </alternativeName>
</protein>
<name>A0A8G1UAD2_9ACTN</name>
<dbReference type="OrthoDB" id="9807519at2"/>
<dbReference type="InterPro" id="IPR002241">
    <property type="entry name" value="Glyco_hydro_27"/>
</dbReference>
<dbReference type="Pfam" id="PF16499">
    <property type="entry name" value="Melibiase_2"/>
    <property type="match status" value="1"/>
</dbReference>
<dbReference type="InterPro" id="IPR013785">
    <property type="entry name" value="Aldolase_TIM"/>
</dbReference>
<dbReference type="InterPro" id="IPR013780">
    <property type="entry name" value="Glyco_hydro_b"/>
</dbReference>
<dbReference type="Gene3D" id="2.60.40.1180">
    <property type="entry name" value="Golgi alpha-mannosidase II"/>
    <property type="match status" value="1"/>
</dbReference>
<dbReference type="GO" id="GO:0004557">
    <property type="term" value="F:alpha-galactosidase activity"/>
    <property type="evidence" value="ECO:0007669"/>
    <property type="project" value="UniProtKB-EC"/>
</dbReference>
<feature type="domain" description="Alpha galactosidase C-terminal" evidence="7">
    <location>
        <begin position="363"/>
        <end position="435"/>
    </location>
</feature>
<dbReference type="EMBL" id="RJVJ01000003">
    <property type="protein sequence ID" value="ROR35809.1"/>
    <property type="molecule type" value="Genomic_DNA"/>
</dbReference>
<evidence type="ECO:0000256" key="3">
    <source>
        <dbReference type="ARBA" id="ARBA00022801"/>
    </source>
</evidence>
<comment type="caution">
    <text evidence="8">The sequence shown here is derived from an EMBL/GenBank/DDBJ whole genome shotgun (WGS) entry which is preliminary data.</text>
</comment>
<dbReference type="RefSeq" id="WP_123563969.1">
    <property type="nucleotide sequence ID" value="NZ_RJVJ01000003.1"/>
</dbReference>
<keyword evidence="2 6" id="KW-0732">Signal</keyword>
<dbReference type="SUPFAM" id="SSF89372">
    <property type="entry name" value="Fucose-specific lectin"/>
    <property type="match status" value="1"/>
</dbReference>
<dbReference type="PRINTS" id="PR00740">
    <property type="entry name" value="GLHYDRLASE27"/>
</dbReference>
<dbReference type="PANTHER" id="PTHR11452">
    <property type="entry name" value="ALPHA-GALACTOSIDASE/ALPHA-N-ACETYLGALACTOSAMINIDASE"/>
    <property type="match status" value="1"/>
</dbReference>
<dbReference type="FunFam" id="3.20.20.70:FF:000197">
    <property type="entry name" value="Alpha-galactosidase"/>
    <property type="match status" value="1"/>
</dbReference>
<evidence type="ECO:0000256" key="4">
    <source>
        <dbReference type="ARBA" id="ARBA00023295"/>
    </source>
</evidence>
<proteinExistence type="inferred from homology"/>
<keyword evidence="3 5" id="KW-0378">Hydrolase</keyword>
<evidence type="ECO:0000313" key="9">
    <source>
        <dbReference type="Proteomes" id="UP000267408"/>
    </source>
</evidence>
<reference evidence="8 9" key="1">
    <citation type="submission" date="2018-11" db="EMBL/GenBank/DDBJ databases">
        <title>Sequencing the genomes of 1000 actinobacteria strains.</title>
        <authorList>
            <person name="Klenk H.-P."/>
        </authorList>
    </citation>
    <scope>NUCLEOTIDE SEQUENCE [LARGE SCALE GENOMIC DNA]</scope>
    <source>
        <strain evidence="8 9">DSM 44780</strain>
    </source>
</reference>
<comment type="similarity">
    <text evidence="1 5">Belongs to the glycosyl hydrolase 27 family.</text>
</comment>
<dbReference type="InterPro" id="IPR017853">
    <property type="entry name" value="GH"/>
</dbReference>
<dbReference type="Pfam" id="PF17801">
    <property type="entry name" value="Melibiase_C"/>
    <property type="match status" value="1"/>
</dbReference>
<dbReference type="InterPro" id="IPR041233">
    <property type="entry name" value="Melibiase_C"/>
</dbReference>
<dbReference type="EC" id="3.2.1.22" evidence="5"/>
<feature type="signal peptide" evidence="6">
    <location>
        <begin position="1"/>
        <end position="37"/>
    </location>
</feature>
<dbReference type="AlphaFoldDB" id="A0A8G1UAD2"/>
<dbReference type="Proteomes" id="UP000267408">
    <property type="component" value="Unassembled WGS sequence"/>
</dbReference>
<keyword evidence="5" id="KW-1015">Disulfide bond</keyword>
<dbReference type="GO" id="GO:0005975">
    <property type="term" value="P:carbohydrate metabolic process"/>
    <property type="evidence" value="ECO:0007669"/>
    <property type="project" value="InterPro"/>
</dbReference>
<dbReference type="SUPFAM" id="SSF51011">
    <property type="entry name" value="Glycosyl hydrolase domain"/>
    <property type="match status" value="1"/>
</dbReference>
<dbReference type="PANTHER" id="PTHR11452:SF75">
    <property type="entry name" value="ALPHA-GALACTOSIDASE MEL1"/>
    <property type="match status" value="1"/>
</dbReference>
<evidence type="ECO:0000256" key="6">
    <source>
        <dbReference type="SAM" id="SignalP"/>
    </source>
</evidence>
<evidence type="ECO:0000313" key="8">
    <source>
        <dbReference type="EMBL" id="ROR35809.1"/>
    </source>
</evidence>
<evidence type="ECO:0000259" key="7">
    <source>
        <dbReference type="Pfam" id="PF17801"/>
    </source>
</evidence>
<feature type="chain" id="PRO_5034415991" description="Alpha-galactosidase" evidence="6">
    <location>
        <begin position="38"/>
        <end position="723"/>
    </location>
</feature>
<gene>
    <name evidence="8" type="ORF">EDD39_7473</name>
</gene>
<comment type="catalytic activity">
    <reaction evidence="5">
        <text>Hydrolysis of terminal, non-reducing alpha-D-galactose residues in alpha-D-galactosides, including galactose oligosaccharides, galactomannans and galactolipids.</text>
        <dbReference type="EC" id="3.2.1.22"/>
    </reaction>
</comment>
<organism evidence="8 9">
    <name type="scientific">Kitasatospora cineracea</name>
    <dbReference type="NCBI Taxonomy" id="88074"/>
    <lineage>
        <taxon>Bacteria</taxon>
        <taxon>Bacillati</taxon>
        <taxon>Actinomycetota</taxon>
        <taxon>Actinomycetes</taxon>
        <taxon>Kitasatosporales</taxon>
        <taxon>Streptomycetaceae</taxon>
        <taxon>Kitasatospora</taxon>
    </lineage>
</organism>
<keyword evidence="4 5" id="KW-0326">Glycosidase</keyword>
<accession>A0A8G1UAD2</accession>